<keyword evidence="8 9" id="KW-0012">Acyltransferase</keyword>
<comment type="cofactor">
    <cofactor evidence="1 9">
        <name>(R)-lipoate</name>
        <dbReference type="ChEBI" id="CHEBI:83088"/>
    </cofactor>
</comment>
<sequence>MATEIRVPTLGESVSEATVGTWFKKVGDAIKADEPLLELETDKVTIEVPAPAAGTLSEIVAQAGETVGLGALLGQISAGNGAAAAPAQAAAPAAAAAAPAPAAAAPVAAPAVSAPASSMPPAPAAGKLLAENNLSADQVEGSGKRGQVLKGDVIAAVAKAASAPAAAPAAPVAARAPTAVEDVNREERVKMTRLRQTIAKRLKDAQNTAAMLTTYNEVDMKAVMDLRNKYKDIFEKKHG</sequence>
<evidence type="ECO:0000256" key="5">
    <source>
        <dbReference type="ARBA" id="ARBA00022679"/>
    </source>
</evidence>
<protein>
    <recommendedName>
        <fullName evidence="9">Dihydrolipoamide acetyltransferase component of pyruvate dehydrogenase complex</fullName>
        <ecNumber evidence="9">2.3.1.-</ecNumber>
    </recommendedName>
</protein>
<proteinExistence type="inferred from homology"/>
<dbReference type="PANTHER" id="PTHR43416">
    <property type="entry name" value="DIHYDROLIPOYLLYSINE-RESIDUE SUCCINYLTRANSFERASE COMPONENT OF 2-OXOGLUTARATE DEHYDROGENASE COMPLEX, MITOCHONDRIAL-RELATED"/>
    <property type="match status" value="1"/>
</dbReference>
<evidence type="ECO:0000256" key="7">
    <source>
        <dbReference type="ARBA" id="ARBA00022946"/>
    </source>
</evidence>
<evidence type="ECO:0000256" key="8">
    <source>
        <dbReference type="ARBA" id="ARBA00023315"/>
    </source>
</evidence>
<dbReference type="PROSITE" id="PS50968">
    <property type="entry name" value="BIOTINYL_LIPOYL"/>
    <property type="match status" value="1"/>
</dbReference>
<keyword evidence="13" id="KW-1185">Reference proteome</keyword>
<evidence type="ECO:0000256" key="6">
    <source>
        <dbReference type="ARBA" id="ARBA00022823"/>
    </source>
</evidence>
<comment type="similarity">
    <text evidence="3 9">Belongs to the 2-oxoacid dehydrogenase family.</text>
</comment>
<evidence type="ECO:0000256" key="3">
    <source>
        <dbReference type="ARBA" id="ARBA00007317"/>
    </source>
</evidence>
<dbReference type="InterPro" id="IPR003016">
    <property type="entry name" value="2-oxoA_DH_lipoyl-BS"/>
</dbReference>
<evidence type="ECO:0000256" key="4">
    <source>
        <dbReference type="ARBA" id="ARBA00022532"/>
    </source>
</evidence>
<dbReference type="STRING" id="3988.B9TNR6"/>
<keyword evidence="5 9" id="KW-0808">Transferase</keyword>
<dbReference type="EC" id="2.3.1.-" evidence="9"/>
<dbReference type="CDD" id="cd06849">
    <property type="entry name" value="lipoyl_domain"/>
    <property type="match status" value="1"/>
</dbReference>
<dbReference type="InParanoid" id="B9TNR6"/>
<dbReference type="InterPro" id="IPR023213">
    <property type="entry name" value="CAT-like_dom_sf"/>
</dbReference>
<dbReference type="PANTHER" id="PTHR43416:SF5">
    <property type="entry name" value="DIHYDROLIPOYLLYSINE-RESIDUE SUCCINYLTRANSFERASE COMPONENT OF 2-OXOGLUTARATE DEHYDROGENASE COMPLEX, MITOCHONDRIAL"/>
    <property type="match status" value="1"/>
</dbReference>
<dbReference type="Pfam" id="PF02817">
    <property type="entry name" value="E3_binding"/>
    <property type="match status" value="1"/>
</dbReference>
<evidence type="ECO:0000259" key="10">
    <source>
        <dbReference type="PROSITE" id="PS50968"/>
    </source>
</evidence>
<dbReference type="InterPro" id="IPR001078">
    <property type="entry name" value="2-oxoacid_DH_actylTfrase"/>
</dbReference>
<feature type="non-terminal residue" evidence="12">
    <location>
        <position position="239"/>
    </location>
</feature>
<dbReference type="Gene3D" id="4.10.320.10">
    <property type="entry name" value="E3-binding domain"/>
    <property type="match status" value="1"/>
</dbReference>
<dbReference type="AlphaFoldDB" id="B9TNR6"/>
<evidence type="ECO:0000256" key="1">
    <source>
        <dbReference type="ARBA" id="ARBA00001938"/>
    </source>
</evidence>
<comment type="pathway">
    <text evidence="2">Amino-acid degradation; L-lysine degradation via saccharopine pathway; glutaryl-CoA from L-lysine: step 6/6.</text>
</comment>
<feature type="domain" description="Peripheral subunit-binding (PSBD)" evidence="11">
    <location>
        <begin position="120"/>
        <end position="157"/>
    </location>
</feature>
<gene>
    <name evidence="12" type="ORF">RCOM_1972090</name>
</gene>
<dbReference type="GO" id="GO:0016746">
    <property type="term" value="F:acyltransferase activity"/>
    <property type="evidence" value="ECO:0007669"/>
    <property type="project" value="UniProtKB-KW"/>
</dbReference>
<dbReference type="eggNOG" id="KOG0559">
    <property type="taxonomic scope" value="Eukaryota"/>
</dbReference>
<dbReference type="Pfam" id="PF00364">
    <property type="entry name" value="Biotin_lipoyl"/>
    <property type="match status" value="1"/>
</dbReference>
<dbReference type="Proteomes" id="UP000008311">
    <property type="component" value="Unassembled WGS sequence"/>
</dbReference>
<dbReference type="InterPro" id="IPR036625">
    <property type="entry name" value="E3-bd_dom_sf"/>
</dbReference>
<dbReference type="SUPFAM" id="SSF51230">
    <property type="entry name" value="Single hybrid motif"/>
    <property type="match status" value="1"/>
</dbReference>
<dbReference type="InterPro" id="IPR004167">
    <property type="entry name" value="PSBD"/>
</dbReference>
<evidence type="ECO:0000259" key="11">
    <source>
        <dbReference type="PROSITE" id="PS51826"/>
    </source>
</evidence>
<evidence type="ECO:0000256" key="2">
    <source>
        <dbReference type="ARBA" id="ARBA00005145"/>
    </source>
</evidence>
<dbReference type="SUPFAM" id="SSF47005">
    <property type="entry name" value="Peripheral subunit-binding domain of 2-oxo acid dehydrogenase complex"/>
    <property type="match status" value="1"/>
</dbReference>
<evidence type="ECO:0000313" key="12">
    <source>
        <dbReference type="EMBL" id="EEF22498.1"/>
    </source>
</evidence>
<accession>B9TNR6</accession>
<dbReference type="SUPFAM" id="SSF52777">
    <property type="entry name" value="CoA-dependent acyltransferases"/>
    <property type="match status" value="1"/>
</dbReference>
<dbReference type="Gene3D" id="3.30.559.10">
    <property type="entry name" value="Chloramphenicol acetyltransferase-like domain"/>
    <property type="match status" value="1"/>
</dbReference>
<evidence type="ECO:0000313" key="13">
    <source>
        <dbReference type="Proteomes" id="UP000008311"/>
    </source>
</evidence>
<keyword evidence="7" id="KW-0809">Transit peptide</keyword>
<keyword evidence="6 9" id="KW-0450">Lipoyl</keyword>
<dbReference type="EMBL" id="EQ993318">
    <property type="protein sequence ID" value="EEF22498.1"/>
    <property type="molecule type" value="Genomic_DNA"/>
</dbReference>
<dbReference type="Gene3D" id="2.40.50.100">
    <property type="match status" value="1"/>
</dbReference>
<organism evidence="12 13">
    <name type="scientific">Ricinus communis</name>
    <name type="common">Castor bean</name>
    <dbReference type="NCBI Taxonomy" id="3988"/>
    <lineage>
        <taxon>Eukaryota</taxon>
        <taxon>Viridiplantae</taxon>
        <taxon>Streptophyta</taxon>
        <taxon>Embryophyta</taxon>
        <taxon>Tracheophyta</taxon>
        <taxon>Spermatophyta</taxon>
        <taxon>Magnoliopsida</taxon>
        <taxon>eudicotyledons</taxon>
        <taxon>Gunneridae</taxon>
        <taxon>Pentapetalae</taxon>
        <taxon>rosids</taxon>
        <taxon>fabids</taxon>
        <taxon>Malpighiales</taxon>
        <taxon>Euphorbiaceae</taxon>
        <taxon>Acalyphoideae</taxon>
        <taxon>Acalypheae</taxon>
        <taxon>Ricinus</taxon>
    </lineage>
</organism>
<dbReference type="InterPro" id="IPR050537">
    <property type="entry name" value="2-oxoacid_dehydrogenase"/>
</dbReference>
<keyword evidence="4" id="KW-0816">Tricarboxylic acid cycle</keyword>
<dbReference type="PROSITE" id="PS00189">
    <property type="entry name" value="LIPOYL"/>
    <property type="match status" value="1"/>
</dbReference>
<reference evidence="13" key="1">
    <citation type="journal article" date="2010" name="Nat. Biotechnol.">
        <title>Draft genome sequence of the oilseed species Ricinus communis.</title>
        <authorList>
            <person name="Chan A.P."/>
            <person name="Crabtree J."/>
            <person name="Zhao Q."/>
            <person name="Lorenzi H."/>
            <person name="Orvis J."/>
            <person name="Puiu D."/>
            <person name="Melake-Berhan A."/>
            <person name="Jones K.M."/>
            <person name="Redman J."/>
            <person name="Chen G."/>
            <person name="Cahoon E.B."/>
            <person name="Gedil M."/>
            <person name="Stanke M."/>
            <person name="Haas B.J."/>
            <person name="Wortman J.R."/>
            <person name="Fraser-Liggett C.M."/>
            <person name="Ravel J."/>
            <person name="Rabinowicz P.D."/>
        </authorList>
    </citation>
    <scope>NUCLEOTIDE SEQUENCE [LARGE SCALE GENOMIC DNA]</scope>
    <source>
        <strain evidence="13">cv. Hale</strain>
    </source>
</reference>
<dbReference type="PROSITE" id="PS51826">
    <property type="entry name" value="PSBD"/>
    <property type="match status" value="1"/>
</dbReference>
<dbReference type="GO" id="GO:0006099">
    <property type="term" value="P:tricarboxylic acid cycle"/>
    <property type="evidence" value="ECO:0007669"/>
    <property type="project" value="UniProtKB-KW"/>
</dbReference>
<feature type="domain" description="Lipoyl-binding" evidence="10">
    <location>
        <begin position="2"/>
        <end position="77"/>
    </location>
</feature>
<name>B9TNR6_RICCO</name>
<dbReference type="Pfam" id="PF00198">
    <property type="entry name" value="2-oxoacid_dh"/>
    <property type="match status" value="1"/>
</dbReference>
<evidence type="ECO:0000256" key="9">
    <source>
        <dbReference type="RuleBase" id="RU003423"/>
    </source>
</evidence>
<dbReference type="InterPro" id="IPR000089">
    <property type="entry name" value="Biotin_lipoyl"/>
</dbReference>
<dbReference type="InterPro" id="IPR011053">
    <property type="entry name" value="Single_hybrid_motif"/>
</dbReference>